<dbReference type="RefSeq" id="WP_144871378.1">
    <property type="nucleotide sequence ID" value="NZ_LR213936.1"/>
</dbReference>
<evidence type="ECO:0000313" key="1">
    <source>
        <dbReference type="EMBL" id="VEP13144.1"/>
    </source>
</evidence>
<gene>
    <name evidence="1" type="ORF">H1P_1860002</name>
</gene>
<dbReference type="Proteomes" id="UP000320055">
    <property type="component" value="Unassembled WGS sequence"/>
</dbReference>
<proteinExistence type="predicted"/>
<protein>
    <submittedName>
        <fullName evidence="1">Uncharacterized protein</fullName>
    </submittedName>
</protein>
<dbReference type="OrthoDB" id="9815222at2"/>
<sequence length="249" mass="28927">MVVQQMGLSQSDYAQQQAEFGIGKKRNEEVFQQLIEYRLYEDLRRGWRIVQPNLEQCGLLEIEYDDLENICRNHTIWQKYPHQVLLGATAPEKYTALKTFLDYLRKQLAIDAELLQPEHLDKLKRNVAQALNDKWKFDYEERLHQARWATLEAGNNKGKSKVKLTSRGTIGRFLKSGLLRRQAKPDRAWSNLTTPLTEPEYQNLINSIINTLRDGGYLKQNNKGEIQLRIDSLSVKQICKKLVGIIKTG</sequence>
<dbReference type="AlphaFoldDB" id="A0A563VP14"/>
<organism evidence="1 2">
    <name type="scientific">Hyella patelloides LEGE 07179</name>
    <dbReference type="NCBI Taxonomy" id="945734"/>
    <lineage>
        <taxon>Bacteria</taxon>
        <taxon>Bacillati</taxon>
        <taxon>Cyanobacteriota</taxon>
        <taxon>Cyanophyceae</taxon>
        <taxon>Pleurocapsales</taxon>
        <taxon>Hyellaceae</taxon>
        <taxon>Hyella</taxon>
    </lineage>
</organism>
<keyword evidence="2" id="KW-1185">Reference proteome</keyword>
<evidence type="ECO:0000313" key="2">
    <source>
        <dbReference type="Proteomes" id="UP000320055"/>
    </source>
</evidence>
<name>A0A563VP14_9CYAN</name>
<accession>A0A563VP14</accession>
<dbReference type="EMBL" id="CAACVJ010000097">
    <property type="protein sequence ID" value="VEP13144.1"/>
    <property type="molecule type" value="Genomic_DNA"/>
</dbReference>
<reference evidence="1 2" key="1">
    <citation type="submission" date="2019-01" db="EMBL/GenBank/DDBJ databases">
        <authorList>
            <person name="Brito A."/>
        </authorList>
    </citation>
    <scope>NUCLEOTIDE SEQUENCE [LARGE SCALE GENOMIC DNA]</scope>
    <source>
        <strain evidence="1">1</strain>
    </source>
</reference>